<dbReference type="InterPro" id="IPR010614">
    <property type="entry name" value="RAD3-like_helicase_DEAD"/>
</dbReference>
<keyword evidence="14" id="KW-1185">Reference proteome</keyword>
<dbReference type="GO" id="GO:0003677">
    <property type="term" value="F:DNA binding"/>
    <property type="evidence" value="ECO:0007669"/>
    <property type="project" value="InterPro"/>
</dbReference>
<keyword evidence="1" id="KW-0479">Metal-binding</keyword>
<dbReference type="EMBL" id="SODO01000017">
    <property type="protein sequence ID" value="TDW55771.1"/>
    <property type="molecule type" value="Genomic_DNA"/>
</dbReference>
<dbReference type="AlphaFoldDB" id="A0A235C9T4"/>
<evidence type="ECO:0000256" key="8">
    <source>
        <dbReference type="ARBA" id="ARBA00023235"/>
    </source>
</evidence>
<dbReference type="GO" id="GO:0005524">
    <property type="term" value="F:ATP binding"/>
    <property type="evidence" value="ECO:0007669"/>
    <property type="project" value="UniProtKB-KW"/>
</dbReference>
<gene>
    <name evidence="11" type="ORF">B6S09_16320</name>
    <name evidence="12" type="ORF">LY04_03256</name>
</gene>
<dbReference type="PROSITE" id="PS51193">
    <property type="entry name" value="HELICASE_ATP_BIND_2"/>
    <property type="match status" value="1"/>
</dbReference>
<dbReference type="Pfam" id="PF13307">
    <property type="entry name" value="Helicase_C_2"/>
    <property type="match status" value="1"/>
</dbReference>
<evidence type="ECO:0000259" key="10">
    <source>
        <dbReference type="PROSITE" id="PS51193"/>
    </source>
</evidence>
<evidence type="ECO:0000313" key="12">
    <source>
        <dbReference type="EMBL" id="TDW55771.1"/>
    </source>
</evidence>
<dbReference type="GO" id="GO:0046872">
    <property type="term" value="F:metal ion binding"/>
    <property type="evidence" value="ECO:0007669"/>
    <property type="project" value="UniProtKB-KW"/>
</dbReference>
<dbReference type="PANTHER" id="PTHR11472:SF59">
    <property type="entry name" value="ATP-DEPENDENT DNA HELICASE DING"/>
    <property type="match status" value="1"/>
</dbReference>
<dbReference type="Proteomes" id="UP000295058">
    <property type="component" value="Unassembled WGS sequence"/>
</dbReference>
<dbReference type="SMART" id="SM00491">
    <property type="entry name" value="HELICc2"/>
    <property type="match status" value="1"/>
</dbReference>
<dbReference type="Pfam" id="PF06733">
    <property type="entry name" value="DEAD_2"/>
    <property type="match status" value="1"/>
</dbReference>
<evidence type="ECO:0000256" key="7">
    <source>
        <dbReference type="ARBA" id="ARBA00023014"/>
    </source>
</evidence>
<dbReference type="InterPro" id="IPR014013">
    <property type="entry name" value="Helic_SF1/SF2_ATP-bd_DinG/Rad3"/>
</dbReference>
<dbReference type="GO" id="GO:0051539">
    <property type="term" value="F:4 iron, 4 sulfur cluster binding"/>
    <property type="evidence" value="ECO:0007669"/>
    <property type="project" value="TreeGrafter"/>
</dbReference>
<dbReference type="GO" id="GO:0003678">
    <property type="term" value="F:DNA helicase activity"/>
    <property type="evidence" value="ECO:0007669"/>
    <property type="project" value="InterPro"/>
</dbReference>
<keyword evidence="7" id="KW-0411">Iron-sulfur</keyword>
<dbReference type="RefSeq" id="WP_094279560.1">
    <property type="nucleotide sequence ID" value="NZ_NQJF01000016.1"/>
</dbReference>
<dbReference type="InterPro" id="IPR027417">
    <property type="entry name" value="P-loop_NTPase"/>
</dbReference>
<keyword evidence="5" id="KW-0067">ATP-binding</keyword>
<evidence type="ECO:0000256" key="5">
    <source>
        <dbReference type="ARBA" id="ARBA00022840"/>
    </source>
</evidence>
<proteinExistence type="predicted"/>
<keyword evidence="4 11" id="KW-0347">Helicase</keyword>
<evidence type="ECO:0000256" key="1">
    <source>
        <dbReference type="ARBA" id="ARBA00022723"/>
    </source>
</evidence>
<keyword evidence="9" id="KW-0175">Coiled coil</keyword>
<dbReference type="OrthoDB" id="9805194at2"/>
<evidence type="ECO:0000256" key="2">
    <source>
        <dbReference type="ARBA" id="ARBA00022741"/>
    </source>
</evidence>
<keyword evidence="8" id="KW-0413">Isomerase</keyword>
<reference evidence="11 13" key="1">
    <citation type="submission" date="2017-08" db="EMBL/GenBank/DDBJ databases">
        <title>Draft Genome Sequence of the Marine Bacterium Oceanimonas baumannii ATCC 700832.</title>
        <authorList>
            <person name="Mcclelland W.D."/>
            <person name="Brennan M.A."/>
            <person name="Trachtenberg A.M."/>
            <person name="Maclea K.S."/>
        </authorList>
    </citation>
    <scope>NUCLEOTIDE SEQUENCE [LARGE SCALE GENOMIC DNA]</scope>
    <source>
        <strain evidence="11 13">ATCC 700832</strain>
    </source>
</reference>
<organism evidence="11 13">
    <name type="scientific">Oceanimonas baumannii</name>
    <dbReference type="NCBI Taxonomy" id="129578"/>
    <lineage>
        <taxon>Bacteria</taxon>
        <taxon>Pseudomonadati</taxon>
        <taxon>Pseudomonadota</taxon>
        <taxon>Gammaproteobacteria</taxon>
        <taxon>Aeromonadales</taxon>
        <taxon>Aeromonadaceae</taxon>
        <taxon>Oceanimonas</taxon>
    </lineage>
</organism>
<keyword evidence="3" id="KW-0378">Hydrolase</keyword>
<evidence type="ECO:0000256" key="6">
    <source>
        <dbReference type="ARBA" id="ARBA00023004"/>
    </source>
</evidence>
<dbReference type="Gene3D" id="3.40.50.300">
    <property type="entry name" value="P-loop containing nucleotide triphosphate hydrolases"/>
    <property type="match status" value="2"/>
</dbReference>
<evidence type="ECO:0000313" key="11">
    <source>
        <dbReference type="EMBL" id="OYD21343.1"/>
    </source>
</evidence>
<dbReference type="SUPFAM" id="SSF52540">
    <property type="entry name" value="P-loop containing nucleoside triphosphate hydrolases"/>
    <property type="match status" value="1"/>
</dbReference>
<dbReference type="GO" id="GO:0033677">
    <property type="term" value="F:DNA/RNA helicase activity"/>
    <property type="evidence" value="ECO:0007669"/>
    <property type="project" value="TreeGrafter"/>
</dbReference>
<keyword evidence="6" id="KW-0408">Iron</keyword>
<dbReference type="PANTHER" id="PTHR11472">
    <property type="entry name" value="DNA REPAIR DEAD HELICASE RAD3/XP-D SUBFAMILY MEMBER"/>
    <property type="match status" value="1"/>
</dbReference>
<sequence>MSSTDYRTLVRANYRKLSESIQGFKPRREQNFLVAEIGKVLLGQYDLSRRILVAEAGTGIGKSLAYLQASIPWARLNNKKVIISTATLALQEQLINKDLPLFQPHCQPSFTYTLAKGRARYCCRQRLQDLLQGKSQIGMFDTADTLTPAQQNQLATLWQALEQNDWAGDRDSWPEPIVDALWQQIQTERHSCQPQLGHTHCPFHQARASLDKADVIVVNHALLLADLSMGGGIILPEPETCIYVLDEAHHIAHIAREQGSARLSLRSARRNLEQFNKQVPALAATLKDEGQSAITRSQQALQQLIPSLTELYRQLQAAQRAGDLIPDDQGCLRFAAGELPELLSHSLSTLKDEHKQLAQGLTRLQNELAEALKRQPGNSSVSGAMAAVSLQQLHTDEALGLCELMLKAIGPGHTPPARWLEQGKNDITLCATPLAVGHLLEQWCWSRAAAVIMVSATFTALNDFSYFRRAVGLRHDDGSQYLRLNSPFDYPGSKLIIPQLSCEPQDPGFDELLATEIPRWLENAGASLVLFSSYRQMNTVAGTLRDKGHSLLVQGEAGRQALLELHRMKCDGGQPSVLFGTGSFAEGLDLPGHYLTNLIITKLPFAVPTSPVEEAMAEWITLSGGNPFMQLTVPEASRKLIQACGRLLRTETDQGRIIVLDRRLLTRRYGPALLSALPPFTRET</sequence>
<dbReference type="GO" id="GO:0016818">
    <property type="term" value="F:hydrolase activity, acting on acid anhydrides, in phosphorus-containing anhydrides"/>
    <property type="evidence" value="ECO:0007669"/>
    <property type="project" value="InterPro"/>
</dbReference>
<dbReference type="NCBIfam" id="NF008729">
    <property type="entry name" value="PRK11747.1"/>
    <property type="match status" value="1"/>
</dbReference>
<evidence type="ECO:0000313" key="13">
    <source>
        <dbReference type="Proteomes" id="UP000243640"/>
    </source>
</evidence>
<dbReference type="EMBL" id="NQJF01000016">
    <property type="protein sequence ID" value="OYD21343.1"/>
    <property type="molecule type" value="Genomic_DNA"/>
</dbReference>
<dbReference type="GO" id="GO:0006281">
    <property type="term" value="P:DNA repair"/>
    <property type="evidence" value="ECO:0007669"/>
    <property type="project" value="TreeGrafter"/>
</dbReference>
<evidence type="ECO:0000256" key="4">
    <source>
        <dbReference type="ARBA" id="ARBA00022806"/>
    </source>
</evidence>
<dbReference type="GO" id="GO:0009432">
    <property type="term" value="P:SOS response"/>
    <property type="evidence" value="ECO:0007669"/>
    <property type="project" value="TreeGrafter"/>
</dbReference>
<dbReference type="InterPro" id="IPR006555">
    <property type="entry name" value="ATP-dep_Helicase_C"/>
</dbReference>
<dbReference type="Proteomes" id="UP000243640">
    <property type="component" value="Unassembled WGS sequence"/>
</dbReference>
<evidence type="ECO:0000256" key="9">
    <source>
        <dbReference type="SAM" id="Coils"/>
    </source>
</evidence>
<comment type="caution">
    <text evidence="11">The sequence shown here is derived from an EMBL/GenBank/DDBJ whole genome shotgun (WGS) entry which is preliminary data.</text>
</comment>
<protein>
    <submittedName>
        <fullName evidence="11">ATP-dependent DNA helicase DinG</fullName>
    </submittedName>
</protein>
<feature type="coiled-coil region" evidence="9">
    <location>
        <begin position="347"/>
        <end position="374"/>
    </location>
</feature>
<evidence type="ECO:0000256" key="3">
    <source>
        <dbReference type="ARBA" id="ARBA00022801"/>
    </source>
</evidence>
<feature type="domain" description="Helicase ATP-binding" evidence="10">
    <location>
        <begin position="16"/>
        <end position="293"/>
    </location>
</feature>
<accession>A0A235C9T4</accession>
<name>A0A235C9T4_9GAMM</name>
<dbReference type="InterPro" id="IPR045028">
    <property type="entry name" value="DinG/Rad3-like"/>
</dbReference>
<reference evidence="12 14" key="2">
    <citation type="submission" date="2019-03" db="EMBL/GenBank/DDBJ databases">
        <title>Genomic Encyclopedia of Archaeal and Bacterial Type Strains, Phase II (KMG-II): from individual species to whole genera.</title>
        <authorList>
            <person name="Goeker M."/>
        </authorList>
    </citation>
    <scope>NUCLEOTIDE SEQUENCE [LARGE SCALE GENOMIC DNA]</scope>
    <source>
        <strain evidence="12 14">DSM 15594</strain>
    </source>
</reference>
<keyword evidence="2" id="KW-0547">Nucleotide-binding</keyword>
<evidence type="ECO:0000313" key="14">
    <source>
        <dbReference type="Proteomes" id="UP000295058"/>
    </source>
</evidence>